<dbReference type="GO" id="GO:0003700">
    <property type="term" value="F:DNA-binding transcription factor activity"/>
    <property type="evidence" value="ECO:0007669"/>
    <property type="project" value="TreeGrafter"/>
</dbReference>
<dbReference type="CDD" id="cd00092">
    <property type="entry name" value="HTH_CRP"/>
    <property type="match status" value="1"/>
</dbReference>
<evidence type="ECO:0000313" key="6">
    <source>
        <dbReference type="EMBL" id="CUM92657.1"/>
    </source>
</evidence>
<keyword evidence="3" id="KW-0804">Transcription</keyword>
<dbReference type="PROSITE" id="PS51063">
    <property type="entry name" value="HTH_CRP_2"/>
    <property type="match status" value="1"/>
</dbReference>
<feature type="domain" description="Cyclic nucleotide-binding" evidence="4">
    <location>
        <begin position="8"/>
        <end position="110"/>
    </location>
</feature>
<organism evidence="6 7">
    <name type="scientific">Dorea longicatena</name>
    <dbReference type="NCBI Taxonomy" id="88431"/>
    <lineage>
        <taxon>Bacteria</taxon>
        <taxon>Bacillati</taxon>
        <taxon>Bacillota</taxon>
        <taxon>Clostridia</taxon>
        <taxon>Lachnospirales</taxon>
        <taxon>Lachnospiraceae</taxon>
        <taxon>Dorea</taxon>
    </lineage>
</organism>
<dbReference type="GO" id="GO:0005829">
    <property type="term" value="C:cytosol"/>
    <property type="evidence" value="ECO:0007669"/>
    <property type="project" value="TreeGrafter"/>
</dbReference>
<keyword evidence="6" id="KW-0675">Receptor</keyword>
<gene>
    <name evidence="6" type="primary">vfr</name>
    <name evidence="6" type="ORF">ERS852573_01167</name>
</gene>
<dbReference type="Proteomes" id="UP000095597">
    <property type="component" value="Unassembled WGS sequence"/>
</dbReference>
<dbReference type="EMBL" id="CYXO01000005">
    <property type="protein sequence ID" value="CUM92657.1"/>
    <property type="molecule type" value="Genomic_DNA"/>
</dbReference>
<evidence type="ECO:0000259" key="5">
    <source>
        <dbReference type="PROSITE" id="PS51063"/>
    </source>
</evidence>
<dbReference type="Pfam" id="PF13545">
    <property type="entry name" value="HTH_Crp_2"/>
    <property type="match status" value="1"/>
</dbReference>
<dbReference type="SUPFAM" id="SSF46785">
    <property type="entry name" value="Winged helix' DNA-binding domain"/>
    <property type="match status" value="1"/>
</dbReference>
<dbReference type="InterPro" id="IPR036390">
    <property type="entry name" value="WH_DNA-bd_sf"/>
</dbReference>
<dbReference type="PANTHER" id="PTHR24567:SF26">
    <property type="entry name" value="REGULATORY PROTEIN YEIL"/>
    <property type="match status" value="1"/>
</dbReference>
<dbReference type="InterPro" id="IPR018490">
    <property type="entry name" value="cNMP-bd_dom_sf"/>
</dbReference>
<dbReference type="SUPFAM" id="SSF51206">
    <property type="entry name" value="cAMP-binding domain-like"/>
    <property type="match status" value="1"/>
</dbReference>
<dbReference type="SMART" id="SM00100">
    <property type="entry name" value="cNMP"/>
    <property type="match status" value="1"/>
</dbReference>
<dbReference type="OrthoDB" id="9774616at2"/>
<accession>A0A173SS95</accession>
<dbReference type="GO" id="GO:0003677">
    <property type="term" value="F:DNA binding"/>
    <property type="evidence" value="ECO:0007669"/>
    <property type="project" value="UniProtKB-KW"/>
</dbReference>
<evidence type="ECO:0000256" key="3">
    <source>
        <dbReference type="ARBA" id="ARBA00023163"/>
    </source>
</evidence>
<evidence type="ECO:0000313" key="7">
    <source>
        <dbReference type="Proteomes" id="UP000095597"/>
    </source>
</evidence>
<evidence type="ECO:0000259" key="4">
    <source>
        <dbReference type="PROSITE" id="PS50042"/>
    </source>
</evidence>
<dbReference type="SMART" id="SM00419">
    <property type="entry name" value="HTH_CRP"/>
    <property type="match status" value="1"/>
</dbReference>
<keyword evidence="2" id="KW-0238">DNA-binding</keyword>
<dbReference type="InterPro" id="IPR012318">
    <property type="entry name" value="HTH_CRP"/>
</dbReference>
<proteinExistence type="predicted"/>
<dbReference type="RefSeq" id="WP_055213905.1">
    <property type="nucleotide sequence ID" value="NZ_CYXO01000005.1"/>
</dbReference>
<sequence>MKLQQLQIFQNLTEEELEKSLVCSQAVVKKYPKGTYIFRQGDAPLKLYFILEGMVELGSINLNGKITRSSYVTVGEEFGEVEMFLRQSAYSGYAKAKNEVSVLEVSQNFFGGRCERNCVHHSKVVFNMLQLFAEKAEKRNRQIEVLTSGNLRQRVAAYLLENCDPDYRVRLHMNREDLAVYLNTTRPSLSRMLLTLQDEGIIRLVGRKVIEITDYERLQEEE</sequence>
<dbReference type="PANTHER" id="PTHR24567">
    <property type="entry name" value="CRP FAMILY TRANSCRIPTIONAL REGULATORY PROTEIN"/>
    <property type="match status" value="1"/>
</dbReference>
<dbReference type="PROSITE" id="PS50042">
    <property type="entry name" value="CNMP_BINDING_3"/>
    <property type="match status" value="1"/>
</dbReference>
<dbReference type="Gene3D" id="2.60.120.10">
    <property type="entry name" value="Jelly Rolls"/>
    <property type="match status" value="1"/>
</dbReference>
<dbReference type="InterPro" id="IPR014710">
    <property type="entry name" value="RmlC-like_jellyroll"/>
</dbReference>
<dbReference type="AlphaFoldDB" id="A0A173SS95"/>
<dbReference type="Pfam" id="PF00027">
    <property type="entry name" value="cNMP_binding"/>
    <property type="match status" value="1"/>
</dbReference>
<dbReference type="CDD" id="cd00038">
    <property type="entry name" value="CAP_ED"/>
    <property type="match status" value="1"/>
</dbReference>
<evidence type="ECO:0000256" key="2">
    <source>
        <dbReference type="ARBA" id="ARBA00023125"/>
    </source>
</evidence>
<feature type="domain" description="HTH crp-type" evidence="5">
    <location>
        <begin position="149"/>
        <end position="216"/>
    </location>
</feature>
<reference evidence="6 7" key="1">
    <citation type="submission" date="2015-09" db="EMBL/GenBank/DDBJ databases">
        <authorList>
            <consortium name="Pathogen Informatics"/>
        </authorList>
    </citation>
    <scope>NUCLEOTIDE SEQUENCE [LARGE SCALE GENOMIC DNA]</scope>
    <source>
        <strain evidence="6 7">2789STDY5834961</strain>
    </source>
</reference>
<keyword evidence="1" id="KW-0805">Transcription regulation</keyword>
<protein>
    <submittedName>
        <fullName evidence="6">Cyclic AMP receptor-like protein</fullName>
    </submittedName>
</protein>
<dbReference type="InterPro" id="IPR050397">
    <property type="entry name" value="Env_Response_Regulators"/>
</dbReference>
<dbReference type="InterPro" id="IPR000595">
    <property type="entry name" value="cNMP-bd_dom"/>
</dbReference>
<evidence type="ECO:0000256" key="1">
    <source>
        <dbReference type="ARBA" id="ARBA00023015"/>
    </source>
</evidence>
<name>A0A173SS95_9FIRM</name>